<proteinExistence type="predicted"/>
<evidence type="ECO:0000313" key="1">
    <source>
        <dbReference type="EMBL" id="ALU12583.1"/>
    </source>
</evidence>
<dbReference type="KEGG" id="iis:EYM_05420"/>
<reference evidence="1 2" key="1">
    <citation type="submission" date="2013-11" db="EMBL/GenBank/DDBJ databases">
        <title>Comparative genomics of Ignicoccus.</title>
        <authorList>
            <person name="Podar M."/>
        </authorList>
    </citation>
    <scope>NUCLEOTIDE SEQUENCE [LARGE SCALE GENOMIC DNA]</scope>
    <source>
        <strain evidence="1 2">DSM 13165</strain>
    </source>
</reference>
<accession>A0A0U3FRU1</accession>
<dbReference type="Proteomes" id="UP000060778">
    <property type="component" value="Chromosome"/>
</dbReference>
<dbReference type="STRING" id="940295.EYM_05420"/>
<organism evidence="1 2">
    <name type="scientific">Ignicoccus islandicus DSM 13165</name>
    <dbReference type="NCBI Taxonomy" id="940295"/>
    <lineage>
        <taxon>Archaea</taxon>
        <taxon>Thermoproteota</taxon>
        <taxon>Thermoprotei</taxon>
        <taxon>Desulfurococcales</taxon>
        <taxon>Desulfurococcaceae</taxon>
        <taxon>Ignicoccus</taxon>
    </lineage>
</organism>
<dbReference type="EMBL" id="CP006867">
    <property type="protein sequence ID" value="ALU12583.1"/>
    <property type="molecule type" value="Genomic_DNA"/>
</dbReference>
<protein>
    <submittedName>
        <fullName evidence="1">Uncharacterized protein</fullName>
    </submittedName>
</protein>
<keyword evidence="2" id="KW-1185">Reference proteome</keyword>
<name>A0A0U3FRU1_9CREN</name>
<dbReference type="OrthoDB" id="383730at2157"/>
<dbReference type="GeneID" id="30680467"/>
<dbReference type="RefSeq" id="WP_075050001.1">
    <property type="nucleotide sequence ID" value="NZ_CP006867.1"/>
</dbReference>
<gene>
    <name evidence="1" type="ORF">EYM_05420</name>
</gene>
<dbReference type="AlphaFoldDB" id="A0A0U3FRU1"/>
<evidence type="ECO:0000313" key="2">
    <source>
        <dbReference type="Proteomes" id="UP000060778"/>
    </source>
</evidence>
<sequence length="141" mass="16521">MARVVLEKKGSDAVKAFEVIHPTLAKTLFSNPAIDPNKVTLKRFDEGSLMWIIDLDSEEKAKAVMEWLRESVENLYELFGFSRYERTKIGGRDVEMVYMQSGRDEYPAAFWYKDNKLYWLESGPIIEEFNRILAEELEEEE</sequence>